<sequence>MKHVTLKVLCAIVFLFSFVSASNAALIARGFDMVYITDLDITILSSANAGAGSSFDDGFNHTDGRMTWDNANAWAASLDVRGVTGWRLPTALNADGSGPCIGYSCISELGYLFYNELGGTAGGSIHSSGDPDLSLFSFIQNGNYWTGTEDTASAAWSFFFTFGYQDVSFKTNEQFAWAVYDGDAGDIAILPEPGILALLSLGLLGMVSANRSSRQ</sequence>
<dbReference type="Proteomes" id="UP000199459">
    <property type="component" value="Unassembled WGS sequence"/>
</dbReference>
<dbReference type="NCBIfam" id="TIGR02595">
    <property type="entry name" value="PEP_CTERM"/>
    <property type="match status" value="1"/>
</dbReference>
<organism evidence="2 3">
    <name type="scientific">Nitrosomonas marina</name>
    <dbReference type="NCBI Taxonomy" id="917"/>
    <lineage>
        <taxon>Bacteria</taxon>
        <taxon>Pseudomonadati</taxon>
        <taxon>Pseudomonadota</taxon>
        <taxon>Betaproteobacteria</taxon>
        <taxon>Nitrosomonadales</taxon>
        <taxon>Nitrosomonadaceae</taxon>
        <taxon>Nitrosomonas</taxon>
    </lineage>
</organism>
<reference evidence="2 3" key="1">
    <citation type="submission" date="2016-10" db="EMBL/GenBank/DDBJ databases">
        <authorList>
            <person name="de Groot N.N."/>
        </authorList>
    </citation>
    <scope>NUCLEOTIDE SEQUENCE [LARGE SCALE GENOMIC DNA]</scope>
    <source>
        <strain evidence="2 3">Nm22</strain>
    </source>
</reference>
<feature type="chain" id="PRO_5011536992" evidence="1">
    <location>
        <begin position="25"/>
        <end position="215"/>
    </location>
</feature>
<evidence type="ECO:0000313" key="3">
    <source>
        <dbReference type="Proteomes" id="UP000199459"/>
    </source>
</evidence>
<accession>A0A1H8J715</accession>
<protein>
    <submittedName>
        <fullName evidence="2">PEP-CTERM protein-sorting domain-containing protein</fullName>
    </submittedName>
</protein>
<gene>
    <name evidence="2" type="ORF">SAMN05216325_1582</name>
</gene>
<keyword evidence="1" id="KW-0732">Signal</keyword>
<dbReference type="AlphaFoldDB" id="A0A1H8J715"/>
<evidence type="ECO:0000256" key="1">
    <source>
        <dbReference type="SAM" id="SignalP"/>
    </source>
</evidence>
<proteinExistence type="predicted"/>
<dbReference type="OrthoDB" id="8537107at2"/>
<dbReference type="RefSeq" id="WP_090634989.1">
    <property type="nucleotide sequence ID" value="NZ_FOCP01000058.1"/>
</dbReference>
<dbReference type="InterPro" id="IPR013424">
    <property type="entry name" value="Ice-binding_C"/>
</dbReference>
<dbReference type="EMBL" id="FOCP01000058">
    <property type="protein sequence ID" value="SEN76449.1"/>
    <property type="molecule type" value="Genomic_DNA"/>
</dbReference>
<name>A0A1H8J715_9PROT</name>
<feature type="signal peptide" evidence="1">
    <location>
        <begin position="1"/>
        <end position="24"/>
    </location>
</feature>
<evidence type="ECO:0000313" key="2">
    <source>
        <dbReference type="EMBL" id="SEN76449.1"/>
    </source>
</evidence>